<dbReference type="OrthoDB" id="1973752at2"/>
<name>A0A4Q1RIS5_9FIRM</name>
<evidence type="ECO:0000313" key="5">
    <source>
        <dbReference type="EMBL" id="RXS75651.1"/>
    </source>
</evidence>
<comment type="caution">
    <text evidence="5">The sequence shown here is derived from an EMBL/GenBank/DDBJ whole genome shotgun (WGS) entry which is preliminary data.</text>
</comment>
<dbReference type="SUPFAM" id="SSF46785">
    <property type="entry name" value="Winged helix' DNA-binding domain"/>
    <property type="match status" value="1"/>
</dbReference>
<dbReference type="EMBL" id="SDKC01000001">
    <property type="protein sequence ID" value="RXS75651.1"/>
    <property type="molecule type" value="Genomic_DNA"/>
</dbReference>
<keyword evidence="6" id="KW-1185">Reference proteome</keyword>
<dbReference type="GO" id="GO:0045892">
    <property type="term" value="P:negative regulation of DNA-templated transcription"/>
    <property type="evidence" value="ECO:0007669"/>
    <property type="project" value="InterPro"/>
</dbReference>
<dbReference type="GO" id="GO:0003677">
    <property type="term" value="F:DNA binding"/>
    <property type="evidence" value="ECO:0007669"/>
    <property type="project" value="UniProtKB-KW"/>
</dbReference>
<dbReference type="InterPro" id="IPR036390">
    <property type="entry name" value="WH_DNA-bd_sf"/>
</dbReference>
<dbReference type="Gene3D" id="1.10.10.10">
    <property type="entry name" value="Winged helix-like DNA-binding domain superfamily/Winged helix DNA-binding domain"/>
    <property type="match status" value="1"/>
</dbReference>
<evidence type="ECO:0000256" key="3">
    <source>
        <dbReference type="ARBA" id="ARBA00023125"/>
    </source>
</evidence>
<dbReference type="InterPro" id="IPR036388">
    <property type="entry name" value="WH-like_DNA-bd_sf"/>
</dbReference>
<organism evidence="5 6">
    <name type="scientific">Blautia faecicola</name>
    <dbReference type="NCBI Taxonomy" id="2509240"/>
    <lineage>
        <taxon>Bacteria</taxon>
        <taxon>Bacillati</taxon>
        <taxon>Bacillota</taxon>
        <taxon>Clostridia</taxon>
        <taxon>Lachnospirales</taxon>
        <taxon>Lachnospiraceae</taxon>
        <taxon>Blautia</taxon>
    </lineage>
</organism>
<dbReference type="AlphaFoldDB" id="A0A4Q1RIS5"/>
<evidence type="ECO:0000256" key="4">
    <source>
        <dbReference type="ARBA" id="ARBA00023163"/>
    </source>
</evidence>
<gene>
    <name evidence="5" type="ORF">ETP43_10770</name>
</gene>
<comment type="similarity">
    <text evidence="1">Belongs to the BlaI transcriptional regulatory family.</text>
</comment>
<dbReference type="Proteomes" id="UP000290106">
    <property type="component" value="Unassembled WGS sequence"/>
</dbReference>
<evidence type="ECO:0008006" key="7">
    <source>
        <dbReference type="Google" id="ProtNLM"/>
    </source>
</evidence>
<accession>A0A4Q1RIS5</accession>
<keyword evidence="2" id="KW-0805">Transcription regulation</keyword>
<evidence type="ECO:0000313" key="6">
    <source>
        <dbReference type="Proteomes" id="UP000290106"/>
    </source>
</evidence>
<protein>
    <recommendedName>
        <fullName evidence="7">BlaI/MecI/CopY family transcriptional regulator</fullName>
    </recommendedName>
</protein>
<evidence type="ECO:0000256" key="1">
    <source>
        <dbReference type="ARBA" id="ARBA00011046"/>
    </source>
</evidence>
<proteinExistence type="inferred from homology"/>
<keyword evidence="4" id="KW-0804">Transcription</keyword>
<dbReference type="InterPro" id="IPR005650">
    <property type="entry name" value="BlaI_family"/>
</dbReference>
<sequence length="124" mass="14062">MQTLTRKEEQIMQAVWQIGHPCLISEILKKDTTLKRNTVAPGIITLTKKGYLKVDSIGKSMTRTGRAYAPIVTQHAYDEQQKLIQCVVDSQTTKDGILNYIQLLIDTNQADDAFRANLKEKIEK</sequence>
<evidence type="ECO:0000256" key="2">
    <source>
        <dbReference type="ARBA" id="ARBA00023015"/>
    </source>
</evidence>
<reference evidence="5 6" key="1">
    <citation type="submission" date="2019-01" db="EMBL/GenBank/DDBJ databases">
        <title>Blautia sp. nov. KGMB01111 isolated human feces.</title>
        <authorList>
            <person name="Park J.-E."/>
            <person name="Kim J.-S."/>
            <person name="Park S.-H."/>
        </authorList>
    </citation>
    <scope>NUCLEOTIDE SEQUENCE [LARGE SCALE GENOMIC DNA]</scope>
    <source>
        <strain evidence="5 6">KGMB01111</strain>
    </source>
</reference>
<dbReference type="RefSeq" id="WP_022399809.1">
    <property type="nucleotide sequence ID" value="NZ_DAWBJR010000005.1"/>
</dbReference>
<keyword evidence="3" id="KW-0238">DNA-binding</keyword>
<dbReference type="Pfam" id="PF03965">
    <property type="entry name" value="Penicillinase_R"/>
    <property type="match status" value="1"/>
</dbReference>